<evidence type="ECO:0000313" key="1">
    <source>
        <dbReference type="EMBL" id="CAC5397508.1"/>
    </source>
</evidence>
<keyword evidence="2" id="KW-1185">Reference proteome</keyword>
<reference evidence="1 2" key="1">
    <citation type="submission" date="2020-06" db="EMBL/GenBank/DDBJ databases">
        <authorList>
            <person name="Li R."/>
            <person name="Bekaert M."/>
        </authorList>
    </citation>
    <scope>NUCLEOTIDE SEQUENCE [LARGE SCALE GENOMIC DNA]</scope>
    <source>
        <strain evidence="2">wild</strain>
    </source>
</reference>
<organism evidence="1 2">
    <name type="scientific">Mytilus coruscus</name>
    <name type="common">Sea mussel</name>
    <dbReference type="NCBI Taxonomy" id="42192"/>
    <lineage>
        <taxon>Eukaryota</taxon>
        <taxon>Metazoa</taxon>
        <taxon>Spiralia</taxon>
        <taxon>Lophotrochozoa</taxon>
        <taxon>Mollusca</taxon>
        <taxon>Bivalvia</taxon>
        <taxon>Autobranchia</taxon>
        <taxon>Pteriomorphia</taxon>
        <taxon>Mytilida</taxon>
        <taxon>Mytiloidea</taxon>
        <taxon>Mytilidae</taxon>
        <taxon>Mytilinae</taxon>
        <taxon>Mytilus</taxon>
    </lineage>
</organism>
<gene>
    <name evidence="1" type="ORF">MCOR_31937</name>
</gene>
<dbReference type="Proteomes" id="UP000507470">
    <property type="component" value="Unassembled WGS sequence"/>
</dbReference>
<dbReference type="EMBL" id="CACVKT020005686">
    <property type="protein sequence ID" value="CAC5397508.1"/>
    <property type="molecule type" value="Genomic_DNA"/>
</dbReference>
<dbReference type="AlphaFoldDB" id="A0A6J8CM25"/>
<evidence type="ECO:0000313" key="2">
    <source>
        <dbReference type="Proteomes" id="UP000507470"/>
    </source>
</evidence>
<accession>A0A6J8CM25</accession>
<proteinExistence type="predicted"/>
<protein>
    <submittedName>
        <fullName evidence="1">Uncharacterized protein</fullName>
    </submittedName>
</protein>
<name>A0A6J8CM25_MYTCO</name>
<dbReference type="Gene3D" id="2.120.10.30">
    <property type="entry name" value="TolB, C-terminal domain"/>
    <property type="match status" value="1"/>
</dbReference>
<dbReference type="SUPFAM" id="SSF101898">
    <property type="entry name" value="NHL repeat"/>
    <property type="match status" value="1"/>
</dbReference>
<dbReference type="OrthoDB" id="6090298at2759"/>
<sequence>MSSEDYHMLPAFMQEISSQCKDHKKKFELYCSFLASPCYAQCITDEHRKCQDMKPLSDILKQVKSSASVQLFHQDLKNVKENLDTSIKFLKTRISTINTQKTKAVEEIRTCEPLWTFQHQDTNYPGGITLNMNGFVYIASNGNNGVVVVSPDGKTCKTILSETEEINYPYAIDINRETGMMPVSSQVREDSRNHDTAFVYKI</sequence>
<dbReference type="InterPro" id="IPR011042">
    <property type="entry name" value="6-blade_b-propeller_TolB-like"/>
</dbReference>